<gene>
    <name evidence="1" type="ORF">CFB84_11915</name>
</gene>
<organism evidence="1 2">
    <name type="scientific">Burkholderia aenigmatica</name>
    <dbReference type="NCBI Taxonomy" id="2015348"/>
    <lineage>
        <taxon>Bacteria</taxon>
        <taxon>Pseudomonadati</taxon>
        <taxon>Pseudomonadota</taxon>
        <taxon>Betaproteobacteria</taxon>
        <taxon>Burkholderiales</taxon>
        <taxon>Burkholderiaceae</taxon>
        <taxon>Burkholderia</taxon>
        <taxon>Burkholderia cepacia complex</taxon>
    </lineage>
</organism>
<reference evidence="1 2" key="2">
    <citation type="submission" date="2017-08" db="EMBL/GenBank/DDBJ databases">
        <title>WGS of novel Burkholderia cepaca complex species.</title>
        <authorList>
            <person name="Lipuma J."/>
            <person name="Spilker T."/>
        </authorList>
    </citation>
    <scope>NUCLEOTIDE SEQUENCE [LARGE SCALE GENOMIC DNA]</scope>
    <source>
        <strain evidence="1 2">AU17325</strain>
    </source>
</reference>
<evidence type="ECO:0000313" key="1">
    <source>
        <dbReference type="EMBL" id="OXI47085.1"/>
    </source>
</evidence>
<evidence type="ECO:0000313" key="2">
    <source>
        <dbReference type="Proteomes" id="UP000214600"/>
    </source>
</evidence>
<sequence length="90" mass="10698">MTKPRKFSDLRGFFFFRRLQCHSLVYLFTRREPMKLPVRILLSRYGIYYCRHRYTIAGKRREKSLSPNTENPIVAKEKALMASAILVADK</sequence>
<accession>A0A228IYD0</accession>
<comment type="caution">
    <text evidence="1">The sequence shown here is derived from an EMBL/GenBank/DDBJ whole genome shotgun (WGS) entry which is preliminary data.</text>
</comment>
<reference evidence="2" key="1">
    <citation type="submission" date="2017-06" db="EMBL/GenBank/DDBJ databases">
        <authorList>
            <person name="LiPuma J."/>
            <person name="Spilker T."/>
        </authorList>
    </citation>
    <scope>NUCLEOTIDE SEQUENCE [LARGE SCALE GENOMIC DNA]</scope>
    <source>
        <strain evidence="2">AU17325</strain>
    </source>
</reference>
<proteinExistence type="predicted"/>
<name>A0A228IYD0_9BURK</name>
<dbReference type="AlphaFoldDB" id="A0A228IYD0"/>
<dbReference type="EMBL" id="NKFA01000005">
    <property type="protein sequence ID" value="OXI47085.1"/>
    <property type="molecule type" value="Genomic_DNA"/>
</dbReference>
<dbReference type="Proteomes" id="UP000214600">
    <property type="component" value="Unassembled WGS sequence"/>
</dbReference>
<protein>
    <submittedName>
        <fullName evidence="1">Uncharacterized protein</fullName>
    </submittedName>
</protein>